<evidence type="ECO:0000256" key="2">
    <source>
        <dbReference type="SAM" id="Phobius"/>
    </source>
</evidence>
<keyword evidence="2" id="KW-0472">Membrane</keyword>
<keyword evidence="2" id="KW-1133">Transmembrane helix</keyword>
<feature type="transmembrane region" description="Helical" evidence="2">
    <location>
        <begin position="29"/>
        <end position="49"/>
    </location>
</feature>
<feature type="compositionally biased region" description="Polar residues" evidence="1">
    <location>
        <begin position="585"/>
        <end position="598"/>
    </location>
</feature>
<feature type="transmembrane region" description="Helical" evidence="2">
    <location>
        <begin position="176"/>
        <end position="197"/>
    </location>
</feature>
<keyword evidence="4" id="KW-1185">Reference proteome</keyword>
<feature type="transmembrane region" description="Helical" evidence="2">
    <location>
        <begin position="285"/>
        <end position="302"/>
    </location>
</feature>
<protein>
    <recommendedName>
        <fullName evidence="5">Transmembrane protein</fullName>
    </recommendedName>
</protein>
<dbReference type="STRING" id="1353009.A0A1Y2ISX8"/>
<evidence type="ECO:0000256" key="1">
    <source>
        <dbReference type="SAM" id="MobiDB-lite"/>
    </source>
</evidence>
<sequence length="761" mass="82024">MSSNGSPSPPLPGADDSLFATEFLRHPDFRASAGFLLGWVFWSSISYAYQSQFFQQLGRICWRFIRSERNPPHARDIEAMAFATPEKGGQQREQGRQTAAQRISNESALVFTLNLCFAFASFAKFCSILAYDPGGANTACAFTIAWGSMADQAARLVGLFILTLGLRARNARAVEFYCLCAALVIALSFVLAFNATNTGNIVSVQSLTVAICVVDRYLPTAILTSASLIAIELLMIVRSLSWGDRHSGLRYMLRKSMNLQVARACSLLLLDVLTVAPNVVHTNVLARFVPFSLAALIVLIVFNRGMYVKTQSGFAPNASGARSRGLMPRPLTFISRSSPHEAVESSPESSEKGEIIVIDTPMGQPRPVPGIKRAPPVLVPSSAPPRIGDAPVFEDLQARQILPFQVQYAERLERHIHTGPIVPSRPKRQRPHIQVVIQEIDSARASRSEGVPSTIIGSDIIRLPSAVAASRKNSNAWSSGSAVTPSEYTSRASSSAATPTTVVRDSNLSMATSTFSRSAYGGSRSILSGVLSRQASKKVRSPAETSLRMPWRSAPRASFASGRTFGGRDELPPVAEGQSGGASGALNTGSWRGSQSSAKRPVISHPHSLRSSKPASPRSARHVVTQLPAISSKSRPSSSQHLSVPEHLRSPITPESPASIRPSSRYIVPMPPTSPPSGSYERAQGSGRLRGPRSPPMSGSSPDLRSAWPPAEPDASRNHDPPRHMRKRSDSCPELPPLDLSPHTLRAGSNAQHPKTGHDSR</sequence>
<name>A0A1Y2ISX8_TRAC3</name>
<feature type="region of interest" description="Disordered" evidence="1">
    <location>
        <begin position="474"/>
        <end position="501"/>
    </location>
</feature>
<feature type="region of interest" description="Disordered" evidence="1">
    <location>
        <begin position="531"/>
        <end position="761"/>
    </location>
</feature>
<dbReference type="Proteomes" id="UP000193067">
    <property type="component" value="Unassembled WGS sequence"/>
</dbReference>
<accession>A0A1Y2ISX8</accession>
<evidence type="ECO:0000313" key="4">
    <source>
        <dbReference type="Proteomes" id="UP000193067"/>
    </source>
</evidence>
<dbReference type="EMBL" id="KZ084097">
    <property type="protein sequence ID" value="OSD04249.1"/>
    <property type="molecule type" value="Genomic_DNA"/>
</dbReference>
<dbReference type="AlphaFoldDB" id="A0A1Y2ISX8"/>
<gene>
    <name evidence="3" type="ORF">PYCCODRAFT_1466219</name>
</gene>
<feature type="compositionally biased region" description="Low complexity" evidence="1">
    <location>
        <begin position="631"/>
        <end position="643"/>
    </location>
</feature>
<evidence type="ECO:0000313" key="3">
    <source>
        <dbReference type="EMBL" id="OSD04249.1"/>
    </source>
</evidence>
<feature type="transmembrane region" description="Helical" evidence="2">
    <location>
        <begin position="143"/>
        <end position="164"/>
    </location>
</feature>
<evidence type="ECO:0008006" key="5">
    <source>
        <dbReference type="Google" id="ProtNLM"/>
    </source>
</evidence>
<keyword evidence="2" id="KW-0812">Transmembrane</keyword>
<proteinExistence type="predicted"/>
<feature type="compositionally biased region" description="Polar residues" evidence="1">
    <location>
        <begin position="474"/>
        <end position="483"/>
    </location>
</feature>
<dbReference type="OrthoDB" id="3351491at2759"/>
<feature type="compositionally biased region" description="Low complexity" evidence="1">
    <location>
        <begin position="609"/>
        <end position="618"/>
    </location>
</feature>
<reference evidence="3 4" key="1">
    <citation type="journal article" date="2015" name="Biotechnol. Biofuels">
        <title>Enhanced degradation of softwood versus hardwood by the white-rot fungus Pycnoporus coccineus.</title>
        <authorList>
            <person name="Couturier M."/>
            <person name="Navarro D."/>
            <person name="Chevret D."/>
            <person name="Henrissat B."/>
            <person name="Piumi F."/>
            <person name="Ruiz-Duenas F.J."/>
            <person name="Martinez A.T."/>
            <person name="Grigoriev I.V."/>
            <person name="Riley R."/>
            <person name="Lipzen A."/>
            <person name="Berrin J.G."/>
            <person name="Master E.R."/>
            <person name="Rosso M.N."/>
        </authorList>
    </citation>
    <scope>NUCLEOTIDE SEQUENCE [LARGE SCALE GENOMIC DNA]</scope>
    <source>
        <strain evidence="3 4">BRFM310</strain>
    </source>
</reference>
<feature type="transmembrane region" description="Helical" evidence="2">
    <location>
        <begin position="108"/>
        <end position="131"/>
    </location>
</feature>
<organism evidence="3 4">
    <name type="scientific">Trametes coccinea (strain BRFM310)</name>
    <name type="common">Pycnoporus coccineus</name>
    <dbReference type="NCBI Taxonomy" id="1353009"/>
    <lineage>
        <taxon>Eukaryota</taxon>
        <taxon>Fungi</taxon>
        <taxon>Dikarya</taxon>
        <taxon>Basidiomycota</taxon>
        <taxon>Agaricomycotina</taxon>
        <taxon>Agaricomycetes</taxon>
        <taxon>Polyporales</taxon>
        <taxon>Polyporaceae</taxon>
        <taxon>Trametes</taxon>
    </lineage>
</organism>
<feature type="compositionally biased region" description="Low complexity" evidence="1">
    <location>
        <begin position="484"/>
        <end position="501"/>
    </location>
</feature>
<feature type="transmembrane region" description="Helical" evidence="2">
    <location>
        <begin position="217"/>
        <end position="240"/>
    </location>
</feature>
<feature type="compositionally biased region" description="Basic and acidic residues" evidence="1">
    <location>
        <begin position="714"/>
        <end position="731"/>
    </location>
</feature>